<reference evidence="3" key="1">
    <citation type="submission" date="2016-10" db="EMBL/GenBank/DDBJ databases">
        <authorList>
            <person name="Varghese N."/>
            <person name="Submissions S."/>
        </authorList>
    </citation>
    <scope>NUCLEOTIDE SEQUENCE [LARGE SCALE GENOMIC DNA]</scope>
    <source>
        <strain evidence="3">DSM 13078</strain>
    </source>
</reference>
<sequence length="210" mass="23929">MSVDQEALYEARLELVNFLIDAFADVPSREFVETLLDDEIAVPDGSVGEPLDRGFERLEAFVADNEGRDVEAVRDDLEREFTRLFVGPRPPILPHETYYREDTDFRGAGLAEVEASYGAAGWSPPEDYPEENDYVAVELAFLRNLVRRQGEGYEETFGYQRVFHQEHLSEWIDDLADDVRERTDEPFYAAVADVLEGYVAFEEEIATGMA</sequence>
<dbReference type="InterPro" id="IPR020945">
    <property type="entry name" value="DMSO/NO3_reduct_chaperone"/>
</dbReference>
<proteinExistence type="predicted"/>
<evidence type="ECO:0000256" key="1">
    <source>
        <dbReference type="ARBA" id="ARBA00023186"/>
    </source>
</evidence>
<dbReference type="SUPFAM" id="SSF89155">
    <property type="entry name" value="TorD-like"/>
    <property type="match status" value="1"/>
</dbReference>
<evidence type="ECO:0000313" key="3">
    <source>
        <dbReference type="Proteomes" id="UP000199161"/>
    </source>
</evidence>
<dbReference type="EMBL" id="FOKW01000001">
    <property type="protein sequence ID" value="SFB73573.1"/>
    <property type="molecule type" value="Genomic_DNA"/>
</dbReference>
<dbReference type="PANTHER" id="PTHR34227:SF1">
    <property type="entry name" value="DIMETHYL SULFOXIDE REDUCTASE CHAPERONE-RELATED"/>
    <property type="match status" value="1"/>
</dbReference>
<keyword evidence="3" id="KW-1185">Reference proteome</keyword>
<dbReference type="RefSeq" id="WP_089785162.1">
    <property type="nucleotide sequence ID" value="NZ_FOKW01000001.1"/>
</dbReference>
<name>A0A1I1DM31_NATHA</name>
<dbReference type="PANTHER" id="PTHR34227">
    <property type="entry name" value="CHAPERONE PROTEIN YCDY"/>
    <property type="match status" value="1"/>
</dbReference>
<keyword evidence="1" id="KW-0143">Chaperone</keyword>
<accession>A0A1I1DM31</accession>
<gene>
    <name evidence="2" type="ORF">SAMN05444422_101589</name>
</gene>
<dbReference type="OrthoDB" id="320758at2157"/>
<organism evidence="2 3">
    <name type="scientific">Natronobacterium haloterrestre</name>
    <name type="common">Halobiforma haloterrestris</name>
    <dbReference type="NCBI Taxonomy" id="148448"/>
    <lineage>
        <taxon>Archaea</taxon>
        <taxon>Methanobacteriati</taxon>
        <taxon>Methanobacteriota</taxon>
        <taxon>Stenosarchaea group</taxon>
        <taxon>Halobacteria</taxon>
        <taxon>Halobacteriales</taxon>
        <taxon>Natrialbaceae</taxon>
        <taxon>Natronobacterium</taxon>
    </lineage>
</organism>
<dbReference type="AlphaFoldDB" id="A0A1I1DM31"/>
<dbReference type="Gene3D" id="1.10.3480.10">
    <property type="entry name" value="TorD-like"/>
    <property type="match status" value="1"/>
</dbReference>
<dbReference type="Proteomes" id="UP000199161">
    <property type="component" value="Unassembled WGS sequence"/>
</dbReference>
<protein>
    <submittedName>
        <fullName evidence="2">Nitrate reductase delta subunit</fullName>
    </submittedName>
</protein>
<dbReference type="InterPro" id="IPR036411">
    <property type="entry name" value="TorD-like_sf"/>
</dbReference>
<dbReference type="Pfam" id="PF02613">
    <property type="entry name" value="Nitrate_red_del"/>
    <property type="match status" value="1"/>
</dbReference>
<evidence type="ECO:0000313" key="2">
    <source>
        <dbReference type="EMBL" id="SFB73573.1"/>
    </source>
</evidence>
<dbReference type="InterPro" id="IPR050289">
    <property type="entry name" value="TorD/DmsD_chaperones"/>
</dbReference>